<dbReference type="NCBIfam" id="NF002791">
    <property type="entry name" value="PRK02913.1"/>
    <property type="match status" value="1"/>
</dbReference>
<evidence type="ECO:0000256" key="6">
    <source>
        <dbReference type="ARBA" id="ARBA00023136"/>
    </source>
</evidence>
<dbReference type="EMBL" id="FN545154">
    <property type="protein sequence ID" value="CBA71485.1"/>
    <property type="molecule type" value="Genomic_DNA"/>
</dbReference>
<feature type="transmembrane region" description="Helical" evidence="7">
    <location>
        <begin position="33"/>
        <end position="51"/>
    </location>
</feature>
<keyword evidence="4 7" id="KW-0812">Transmembrane</keyword>
<evidence type="ECO:0000256" key="1">
    <source>
        <dbReference type="ARBA" id="ARBA00004651"/>
    </source>
</evidence>
<accession>D2TVV5</accession>
<dbReference type="GO" id="GO:0005886">
    <property type="term" value="C:plasma membrane"/>
    <property type="evidence" value="ECO:0007669"/>
    <property type="project" value="UniProtKB-SubCell"/>
</dbReference>
<keyword evidence="6 7" id="KW-0472">Membrane</keyword>
<keyword evidence="3 7" id="KW-1003">Cell membrane</keyword>
<keyword evidence="5 7" id="KW-1133">Transmembrane helix</keyword>
<protein>
    <recommendedName>
        <fullName evidence="7">UPF0266 membrane protein ARN_01570</fullName>
    </recommendedName>
</protein>
<reference evidence="8" key="1">
    <citation type="journal article" date="2010" name="Insect Mol. Biol.">
        <title>The draft genome sequence of Arsenophonus nasoniae, son-killer bacterium of Nasonia vitripennis, reveals genes associated with virulence and symbiosis.</title>
        <authorList>
            <person name="Wilkes T."/>
            <person name="Darby A.C."/>
            <person name="Choi J."/>
            <person name="Colborne J.K."/>
            <person name="Werren J.H."/>
            <person name="Hurst G.D.D."/>
        </authorList>
    </citation>
    <scope>NUCLEOTIDE SEQUENCE</scope>
</reference>
<evidence type="ECO:0000256" key="2">
    <source>
        <dbReference type="ARBA" id="ARBA00009962"/>
    </source>
</evidence>
<evidence type="ECO:0000313" key="8">
    <source>
        <dbReference type="EMBL" id="CBA71485.1"/>
    </source>
</evidence>
<comment type="subcellular location">
    <subcellularLocation>
        <location evidence="1 7">Cell membrane</location>
        <topology evidence="1 7">Multi-pass membrane protein</topology>
    </subcellularLocation>
</comment>
<proteinExistence type="inferred from homology"/>
<evidence type="ECO:0000256" key="4">
    <source>
        <dbReference type="ARBA" id="ARBA00022692"/>
    </source>
</evidence>
<feature type="transmembrane region" description="Helical" evidence="7">
    <location>
        <begin position="96"/>
        <end position="114"/>
    </location>
</feature>
<name>D2TVV5_9GAMM</name>
<feature type="transmembrane region" description="Helical" evidence="7">
    <location>
        <begin position="72"/>
        <end position="90"/>
    </location>
</feature>
<dbReference type="HAMAP" id="MF_01071">
    <property type="entry name" value="UPF0266"/>
    <property type="match status" value="1"/>
</dbReference>
<sequence length="179" mass="21028">MPITGGCSLPFLILSLQQSNNRWECLLMNMNNIVLTILILLMLTYAIYEELIVNLLNGKTKLKIKLRRRNRIDAVIFIILIAIVIYHNIIQHGSQFTTYLLMITVLIAIYLTFIRYPKLYFKDKGFYYNNVYILYDHIKTINLSKDGILIVGLAKRKIYIAVKQFDDLDKIYNFLLNNK</sequence>
<dbReference type="PIRSF" id="PIRSF020687">
    <property type="entry name" value="UCP020687"/>
    <property type="match status" value="1"/>
</dbReference>
<evidence type="ECO:0000256" key="7">
    <source>
        <dbReference type="HAMAP-Rule" id="MF_01071"/>
    </source>
</evidence>
<comment type="similarity">
    <text evidence="2 7">Belongs to the UPF0266 family.</text>
</comment>
<dbReference type="Pfam" id="PF06173">
    <property type="entry name" value="DUF986"/>
    <property type="match status" value="1"/>
</dbReference>
<gene>
    <name evidence="8" type="ORF">ARN_01570</name>
</gene>
<evidence type="ECO:0000256" key="3">
    <source>
        <dbReference type="ARBA" id="ARBA00022475"/>
    </source>
</evidence>
<dbReference type="AlphaFoldDB" id="D2TVV5"/>
<organism evidence="8">
    <name type="scientific">Arsenophonus nasoniae</name>
    <name type="common">son-killer infecting Nasonia vitripennis</name>
    <dbReference type="NCBI Taxonomy" id="638"/>
    <lineage>
        <taxon>Bacteria</taxon>
        <taxon>Pseudomonadati</taxon>
        <taxon>Pseudomonadota</taxon>
        <taxon>Gammaproteobacteria</taxon>
        <taxon>Enterobacterales</taxon>
        <taxon>Morganellaceae</taxon>
        <taxon>Arsenophonus</taxon>
    </lineage>
</organism>
<dbReference type="InterPro" id="IPR009328">
    <property type="entry name" value="DUF986"/>
</dbReference>
<evidence type="ECO:0000256" key="5">
    <source>
        <dbReference type="ARBA" id="ARBA00022989"/>
    </source>
</evidence>